<keyword evidence="2" id="KW-1185">Reference proteome</keyword>
<dbReference type="AlphaFoldDB" id="A0A9D3NXZ7"/>
<name>A0A9D3NXZ7_9TELE</name>
<evidence type="ECO:0000313" key="1">
    <source>
        <dbReference type="EMBL" id="KAG7330586.1"/>
    </source>
</evidence>
<organism evidence="1 2">
    <name type="scientific">Hemibagrus wyckioides</name>
    <dbReference type="NCBI Taxonomy" id="337641"/>
    <lineage>
        <taxon>Eukaryota</taxon>
        <taxon>Metazoa</taxon>
        <taxon>Chordata</taxon>
        <taxon>Craniata</taxon>
        <taxon>Vertebrata</taxon>
        <taxon>Euteleostomi</taxon>
        <taxon>Actinopterygii</taxon>
        <taxon>Neopterygii</taxon>
        <taxon>Teleostei</taxon>
        <taxon>Ostariophysi</taxon>
        <taxon>Siluriformes</taxon>
        <taxon>Bagridae</taxon>
        <taxon>Hemibagrus</taxon>
    </lineage>
</organism>
<dbReference type="EMBL" id="JAHKSW010000007">
    <property type="protein sequence ID" value="KAG7330586.1"/>
    <property type="molecule type" value="Genomic_DNA"/>
</dbReference>
<comment type="caution">
    <text evidence="1">The sequence shown here is derived from an EMBL/GenBank/DDBJ whole genome shotgun (WGS) entry which is preliminary data.</text>
</comment>
<protein>
    <submittedName>
        <fullName evidence="1">Uncharacterized protein</fullName>
    </submittedName>
</protein>
<accession>A0A9D3NXZ7</accession>
<evidence type="ECO:0000313" key="2">
    <source>
        <dbReference type="Proteomes" id="UP000824219"/>
    </source>
</evidence>
<proteinExistence type="predicted"/>
<reference evidence="1 2" key="1">
    <citation type="submission" date="2021-06" db="EMBL/GenBank/DDBJ databases">
        <title>Chromosome-level genome assembly of the red-tail catfish (Hemibagrus wyckioides).</title>
        <authorList>
            <person name="Shao F."/>
        </authorList>
    </citation>
    <scope>NUCLEOTIDE SEQUENCE [LARGE SCALE GENOMIC DNA]</scope>
    <source>
        <strain evidence="1">EC202008001</strain>
        <tissue evidence="1">Blood</tissue>
    </source>
</reference>
<gene>
    <name evidence="1" type="ORF">KOW79_006808</name>
</gene>
<sequence length="135" mass="15378">MEKQAAHTALLEEAIQRLQRFNASSTSKDRRKNRAMGIKGVKKAHNVGTALLESRYRVVQTDAERELWQTAMLELMSDEGDAIVDGRPVWVVRSPPELCQQLHRRLEADMCCALTHRQRVRANGTEPEGHSFLEL</sequence>
<dbReference type="OrthoDB" id="8552780at2759"/>
<dbReference type="Proteomes" id="UP000824219">
    <property type="component" value="Linkage Group LG07"/>
</dbReference>